<gene>
    <name evidence="1" type="ORF">SAMN05660293_02687</name>
</gene>
<name>A0A1T5EQH4_9BACT</name>
<evidence type="ECO:0000313" key="2">
    <source>
        <dbReference type="Proteomes" id="UP000190897"/>
    </source>
</evidence>
<sequence length="58" mass="7097">MFNKNYANGELLMRDIWHVFSQDKYDLLMDVSYPNPHQIRQSIDQNRPLFKTNNNRRL</sequence>
<dbReference type="RefSeq" id="WP_170916639.1">
    <property type="nucleotide sequence ID" value="NZ_FUZA01000002.1"/>
</dbReference>
<reference evidence="2" key="1">
    <citation type="submission" date="2017-02" db="EMBL/GenBank/DDBJ databases">
        <authorList>
            <person name="Varghese N."/>
            <person name="Submissions S."/>
        </authorList>
    </citation>
    <scope>NUCLEOTIDE SEQUENCE [LARGE SCALE GENOMIC DNA]</scope>
    <source>
        <strain evidence="2">DSM 22270</strain>
    </source>
</reference>
<proteinExistence type="predicted"/>
<dbReference type="AlphaFoldDB" id="A0A1T5EQH4"/>
<dbReference type="EMBL" id="FUZA01000002">
    <property type="protein sequence ID" value="SKB86197.1"/>
    <property type="molecule type" value="Genomic_DNA"/>
</dbReference>
<protein>
    <submittedName>
        <fullName evidence="1">Uncharacterized protein</fullName>
    </submittedName>
</protein>
<dbReference type="STRING" id="651661.SAMN05660293_02687"/>
<accession>A0A1T5EQH4</accession>
<dbReference type="Proteomes" id="UP000190897">
    <property type="component" value="Unassembled WGS sequence"/>
</dbReference>
<organism evidence="1 2">
    <name type="scientific">Dyadobacter psychrophilus</name>
    <dbReference type="NCBI Taxonomy" id="651661"/>
    <lineage>
        <taxon>Bacteria</taxon>
        <taxon>Pseudomonadati</taxon>
        <taxon>Bacteroidota</taxon>
        <taxon>Cytophagia</taxon>
        <taxon>Cytophagales</taxon>
        <taxon>Spirosomataceae</taxon>
        <taxon>Dyadobacter</taxon>
    </lineage>
</organism>
<evidence type="ECO:0000313" key="1">
    <source>
        <dbReference type="EMBL" id="SKB86197.1"/>
    </source>
</evidence>
<keyword evidence="2" id="KW-1185">Reference proteome</keyword>